<evidence type="ECO:0000256" key="1">
    <source>
        <dbReference type="ARBA" id="ARBA00006295"/>
    </source>
</evidence>
<dbReference type="EMBL" id="BMOE01000001">
    <property type="protein sequence ID" value="GGJ65172.1"/>
    <property type="molecule type" value="Genomic_DNA"/>
</dbReference>
<dbReference type="Gene3D" id="3.90.1530.30">
    <property type="match status" value="1"/>
</dbReference>
<feature type="region of interest" description="Disordered" evidence="2">
    <location>
        <begin position="1"/>
        <end position="37"/>
    </location>
</feature>
<proteinExistence type="inferred from homology"/>
<dbReference type="GO" id="GO:0003677">
    <property type="term" value="F:DNA binding"/>
    <property type="evidence" value="ECO:0007669"/>
    <property type="project" value="InterPro"/>
</dbReference>
<dbReference type="CDD" id="cd16406">
    <property type="entry name" value="ParB_N_like"/>
    <property type="match status" value="1"/>
</dbReference>
<dbReference type="GO" id="GO:0007059">
    <property type="term" value="P:chromosome segregation"/>
    <property type="evidence" value="ECO:0007669"/>
    <property type="project" value="TreeGrafter"/>
</dbReference>
<gene>
    <name evidence="4" type="ORF">GCM10008939_06330</name>
</gene>
<dbReference type="GO" id="GO:0005694">
    <property type="term" value="C:chromosome"/>
    <property type="evidence" value="ECO:0007669"/>
    <property type="project" value="TreeGrafter"/>
</dbReference>
<organism evidence="4 5">
    <name type="scientific">Deinococcus aquiradiocola</name>
    <dbReference type="NCBI Taxonomy" id="393059"/>
    <lineage>
        <taxon>Bacteria</taxon>
        <taxon>Thermotogati</taxon>
        <taxon>Deinococcota</taxon>
        <taxon>Deinococci</taxon>
        <taxon>Deinococcales</taxon>
        <taxon>Deinococcaceae</taxon>
        <taxon>Deinococcus</taxon>
    </lineage>
</organism>
<feature type="domain" description="ParB-like N-terminal" evidence="3">
    <location>
        <begin position="54"/>
        <end position="152"/>
    </location>
</feature>
<sequence length="651" mass="69611">MTATAKTTTRDTRRKPARKEAPANVTPSPTTDLAPINSADSAHATPILEGSKVTSAPLVSLRASPLNPRKAFEPGSIAELAESILHKGLMQNLVVRRGDQPNTYEVIAGGRRLKALTLLADAGRIPPLFDVPVRLAALTDLEALQLATAENVERRSMSPLEEADAFLGMVTLGATPEDIALKFGFGQKTVEQRLLLARDLGEEARGLLDAGEISLGNAQIIAHTKGPMRRHLIGAALRGAKPEGLRTLIREGSFLVAHARFDVPSSGLEVVEDLFGEVPPRFADPGAALALQLDWVNARADKLRARGKHHFVEVETSQSAHGSALSAGWPDYTAHSGYRDLQGTVFKVSTVTGEVRENSGVVRKADEAARERAESAARKAATASEATGSSGGAIRKSGWIDGHAARAASLRTALVGDHKRGVALTLLGMLGGSASKLRVDWSSVEVLDVPAVRERLQALDERLGGLLGVKQPGDRYARCPVQGDRFSGNWRDRDSREFAFYTALMTLELGELLDLQGILTACTLANWNIYQPEGPVAEFVTRLGHDVQARPALRLTDAHLKAYTRDRLIELAGDAGLDHEGMAKLGTSKLIREAILAHADALFEQGYVPAIARFPEALPPLLAAEAAPVIASDEDGEGDEDPGEDDTGTED</sequence>
<dbReference type="Gene3D" id="1.10.10.2830">
    <property type="match status" value="1"/>
</dbReference>
<feature type="region of interest" description="Disordered" evidence="2">
    <location>
        <begin position="373"/>
        <end position="392"/>
    </location>
</feature>
<dbReference type="InterPro" id="IPR004437">
    <property type="entry name" value="ParB/RepB/Spo0J"/>
</dbReference>
<feature type="compositionally biased region" description="Low complexity" evidence="2">
    <location>
        <begin position="378"/>
        <end position="388"/>
    </location>
</feature>
<feature type="compositionally biased region" description="Acidic residues" evidence="2">
    <location>
        <begin position="632"/>
        <end position="651"/>
    </location>
</feature>
<evidence type="ECO:0000313" key="5">
    <source>
        <dbReference type="Proteomes" id="UP000635726"/>
    </source>
</evidence>
<dbReference type="Pfam" id="PF02195">
    <property type="entry name" value="ParB_N"/>
    <property type="match status" value="1"/>
</dbReference>
<dbReference type="SUPFAM" id="SSF109709">
    <property type="entry name" value="KorB DNA-binding domain-like"/>
    <property type="match status" value="1"/>
</dbReference>
<evidence type="ECO:0000256" key="2">
    <source>
        <dbReference type="SAM" id="MobiDB-lite"/>
    </source>
</evidence>
<comment type="caution">
    <text evidence="4">The sequence shown here is derived from an EMBL/GenBank/DDBJ whole genome shotgun (WGS) entry which is preliminary data.</text>
</comment>
<keyword evidence="5" id="KW-1185">Reference proteome</keyword>
<dbReference type="NCBIfam" id="TIGR00180">
    <property type="entry name" value="parB_part"/>
    <property type="match status" value="1"/>
</dbReference>
<dbReference type="AlphaFoldDB" id="A0A917P7A3"/>
<dbReference type="SUPFAM" id="SSF110849">
    <property type="entry name" value="ParB/Sulfiredoxin"/>
    <property type="match status" value="1"/>
</dbReference>
<feature type="region of interest" description="Disordered" evidence="2">
    <location>
        <begin position="625"/>
        <end position="651"/>
    </location>
</feature>
<evidence type="ECO:0000313" key="4">
    <source>
        <dbReference type="EMBL" id="GGJ65172.1"/>
    </source>
</evidence>
<dbReference type="PANTHER" id="PTHR33375:SF7">
    <property type="entry name" value="CHROMOSOME 2-PARTITIONING PROTEIN PARB-RELATED"/>
    <property type="match status" value="1"/>
</dbReference>
<dbReference type="PANTHER" id="PTHR33375">
    <property type="entry name" value="CHROMOSOME-PARTITIONING PROTEIN PARB-RELATED"/>
    <property type="match status" value="1"/>
</dbReference>
<dbReference type="Proteomes" id="UP000635726">
    <property type="component" value="Unassembled WGS sequence"/>
</dbReference>
<evidence type="ECO:0000259" key="3">
    <source>
        <dbReference type="SMART" id="SM00470"/>
    </source>
</evidence>
<dbReference type="RefSeq" id="WP_188960735.1">
    <property type="nucleotide sequence ID" value="NZ_BMOE01000001.1"/>
</dbReference>
<dbReference type="SMART" id="SM00470">
    <property type="entry name" value="ParB"/>
    <property type="match status" value="1"/>
</dbReference>
<reference evidence="4" key="2">
    <citation type="submission" date="2020-09" db="EMBL/GenBank/DDBJ databases">
        <authorList>
            <person name="Sun Q."/>
            <person name="Ohkuma M."/>
        </authorList>
    </citation>
    <scope>NUCLEOTIDE SEQUENCE</scope>
    <source>
        <strain evidence="4">JCM 14371</strain>
    </source>
</reference>
<comment type="similarity">
    <text evidence="1">Belongs to the ParB family.</text>
</comment>
<dbReference type="InterPro" id="IPR050336">
    <property type="entry name" value="Chromosome_partition/occlusion"/>
</dbReference>
<name>A0A917P7A3_9DEIO</name>
<reference evidence="4" key="1">
    <citation type="journal article" date="2014" name="Int. J. Syst. Evol. Microbiol.">
        <title>Complete genome sequence of Corynebacterium casei LMG S-19264T (=DSM 44701T), isolated from a smear-ripened cheese.</title>
        <authorList>
            <consortium name="US DOE Joint Genome Institute (JGI-PGF)"/>
            <person name="Walter F."/>
            <person name="Albersmeier A."/>
            <person name="Kalinowski J."/>
            <person name="Ruckert C."/>
        </authorList>
    </citation>
    <scope>NUCLEOTIDE SEQUENCE</scope>
    <source>
        <strain evidence="4">JCM 14371</strain>
    </source>
</reference>
<protein>
    <recommendedName>
        <fullName evidence="3">ParB-like N-terminal domain-containing protein</fullName>
    </recommendedName>
</protein>
<dbReference type="InterPro" id="IPR003115">
    <property type="entry name" value="ParB_N"/>
</dbReference>
<dbReference type="InterPro" id="IPR036086">
    <property type="entry name" value="ParB/Sulfiredoxin_sf"/>
</dbReference>
<accession>A0A917P7A3</accession>